<dbReference type="Proteomes" id="UP000265000">
    <property type="component" value="Unplaced"/>
</dbReference>
<proteinExistence type="predicted"/>
<accession>A0A3Q2NSV6</accession>
<name>A0A3Q2NSV6_FUNHE</name>
<dbReference type="Ensembl" id="ENSFHET00000012696.1">
    <property type="protein sequence ID" value="ENSFHEP00000002155.1"/>
    <property type="gene ID" value="ENSFHEG00000002952.1"/>
</dbReference>
<evidence type="ECO:0000313" key="1">
    <source>
        <dbReference type="Ensembl" id="ENSFHEP00000002155.1"/>
    </source>
</evidence>
<reference evidence="1" key="2">
    <citation type="submission" date="2025-09" db="UniProtKB">
        <authorList>
            <consortium name="Ensembl"/>
        </authorList>
    </citation>
    <scope>IDENTIFICATION</scope>
</reference>
<keyword evidence="2" id="KW-1185">Reference proteome</keyword>
<reference evidence="1" key="1">
    <citation type="submission" date="2025-08" db="UniProtKB">
        <authorList>
            <consortium name="Ensembl"/>
        </authorList>
    </citation>
    <scope>IDENTIFICATION</scope>
</reference>
<dbReference type="GeneTree" id="ENSGT00940000165245"/>
<organism evidence="1 2">
    <name type="scientific">Fundulus heteroclitus</name>
    <name type="common">Killifish</name>
    <name type="synonym">Mummichog</name>
    <dbReference type="NCBI Taxonomy" id="8078"/>
    <lineage>
        <taxon>Eukaryota</taxon>
        <taxon>Metazoa</taxon>
        <taxon>Chordata</taxon>
        <taxon>Craniata</taxon>
        <taxon>Vertebrata</taxon>
        <taxon>Euteleostomi</taxon>
        <taxon>Actinopterygii</taxon>
        <taxon>Neopterygii</taxon>
        <taxon>Teleostei</taxon>
        <taxon>Neoteleostei</taxon>
        <taxon>Acanthomorphata</taxon>
        <taxon>Ovalentaria</taxon>
        <taxon>Atherinomorphae</taxon>
        <taxon>Cyprinodontiformes</taxon>
        <taxon>Fundulidae</taxon>
        <taxon>Fundulus</taxon>
    </lineage>
</organism>
<evidence type="ECO:0000313" key="2">
    <source>
        <dbReference type="Proteomes" id="UP000265000"/>
    </source>
</evidence>
<dbReference type="STRING" id="8078.ENSFHEP00000002155"/>
<protein>
    <submittedName>
        <fullName evidence="1">Uncharacterized protein</fullName>
    </submittedName>
</protein>
<sequence>MDSSITVISKKFRPTKAAPPLPQLYITAGGVNLLEMLCWVYAKCNGMHTLQFCSVFVIRRGQNGLLDLIEIIINKVKTVVQNGTIRVEKNSISLPYDHTYQHIFQYGIYTRLKSSLLPLTVTWHTVVGGLDSVWVELEQELSSDLSGLCSIQNSGMIFSDFWFLWSHLQLCRQFFSQTIDCMTFQTPKYISLCDENAYSYEGSSDIMCAFFKEIALMCGKRSYIWNHWR</sequence>
<dbReference type="AlphaFoldDB" id="A0A3Q2NSV6"/>